<name>G5AHA7_PHYSP</name>
<evidence type="ECO:0000313" key="3">
    <source>
        <dbReference type="EMBL" id="EGZ05086.1"/>
    </source>
</evidence>
<evidence type="ECO:0000313" key="4">
    <source>
        <dbReference type="Proteomes" id="UP000002640"/>
    </source>
</evidence>
<organism evidence="3 4">
    <name type="scientific">Phytophthora sojae (strain P6497)</name>
    <name type="common">Soybean stem and root rot agent</name>
    <name type="synonym">Phytophthora megasperma f. sp. glycines</name>
    <dbReference type="NCBI Taxonomy" id="1094619"/>
    <lineage>
        <taxon>Eukaryota</taxon>
        <taxon>Sar</taxon>
        <taxon>Stramenopiles</taxon>
        <taxon>Oomycota</taxon>
        <taxon>Peronosporomycetes</taxon>
        <taxon>Peronosporales</taxon>
        <taxon>Peronosporaceae</taxon>
        <taxon>Phytophthora</taxon>
    </lineage>
</organism>
<accession>G5AHA7</accession>
<feature type="compositionally biased region" description="Basic and acidic residues" evidence="2">
    <location>
        <begin position="72"/>
        <end position="84"/>
    </location>
</feature>
<feature type="coiled-coil region" evidence="1">
    <location>
        <begin position="252"/>
        <end position="326"/>
    </location>
</feature>
<evidence type="ECO:0000256" key="2">
    <source>
        <dbReference type="SAM" id="MobiDB-lite"/>
    </source>
</evidence>
<dbReference type="KEGG" id="psoj:PHYSODRAFT_342680"/>
<proteinExistence type="predicted"/>
<dbReference type="InParanoid" id="G5AHA7"/>
<feature type="region of interest" description="Disordered" evidence="2">
    <location>
        <begin position="1"/>
        <end position="32"/>
    </location>
</feature>
<sequence>MDHYPTPTKADTPPQPITDNGEGTAKAAPSPEAIPSWAVSLIDRVQELETQVTKLQREVELCRSAACTPRGVNRELSRDGKGNRPLDSCPTAGDDVDSPSPLAVPSRILDSAPTAPSESDDITLINGESRSKFKSETKSSRPTAPDSGFEKRQLIEDYIHLNDLIVTNETAINDAREYVKMIKEVDEMQTAENQRQIMELVVEINKKKEQRSAALAALITRSWTGEEESQMLLLVIDSAALGSKSRVTHQELTAVLTKMMKKSKEMDDLEKQLRDQAQLVKTLPPSVTEAGKALRSKKIRELSCRLSEEENAKEELENDCQQMLRCFLQNDADVRALVKRPMV</sequence>
<keyword evidence="1" id="KW-0175">Coiled coil</keyword>
<dbReference type="AlphaFoldDB" id="G5AHA7"/>
<dbReference type="RefSeq" id="XP_009539458.1">
    <property type="nucleotide sequence ID" value="XM_009541163.1"/>
</dbReference>
<feature type="compositionally biased region" description="Basic and acidic residues" evidence="2">
    <location>
        <begin position="129"/>
        <end position="139"/>
    </location>
</feature>
<evidence type="ECO:0000256" key="1">
    <source>
        <dbReference type="SAM" id="Coils"/>
    </source>
</evidence>
<protein>
    <submittedName>
        <fullName evidence="3">Uncharacterized protein</fullName>
    </submittedName>
</protein>
<keyword evidence="4" id="KW-1185">Reference proteome</keyword>
<feature type="region of interest" description="Disordered" evidence="2">
    <location>
        <begin position="72"/>
        <end position="149"/>
    </location>
</feature>
<dbReference type="OMA" id="ELENDCQ"/>
<dbReference type="EMBL" id="JH159169">
    <property type="protein sequence ID" value="EGZ05086.1"/>
    <property type="molecule type" value="Genomic_DNA"/>
</dbReference>
<dbReference type="GeneID" id="20648365"/>
<reference evidence="3 4" key="1">
    <citation type="journal article" date="2006" name="Science">
        <title>Phytophthora genome sequences uncover evolutionary origins and mechanisms of pathogenesis.</title>
        <authorList>
            <person name="Tyler B.M."/>
            <person name="Tripathy S."/>
            <person name="Zhang X."/>
            <person name="Dehal P."/>
            <person name="Jiang R.H."/>
            <person name="Aerts A."/>
            <person name="Arredondo F.D."/>
            <person name="Baxter L."/>
            <person name="Bensasson D."/>
            <person name="Beynon J.L."/>
            <person name="Chapman J."/>
            <person name="Damasceno C.M."/>
            <person name="Dorrance A.E."/>
            <person name="Dou D."/>
            <person name="Dickerman A.W."/>
            <person name="Dubchak I.L."/>
            <person name="Garbelotto M."/>
            <person name="Gijzen M."/>
            <person name="Gordon S.G."/>
            <person name="Govers F."/>
            <person name="Grunwald N.J."/>
            <person name="Huang W."/>
            <person name="Ivors K.L."/>
            <person name="Jones R.W."/>
            <person name="Kamoun S."/>
            <person name="Krampis K."/>
            <person name="Lamour K.H."/>
            <person name="Lee M.K."/>
            <person name="McDonald W.H."/>
            <person name="Medina M."/>
            <person name="Meijer H.J."/>
            <person name="Nordberg E.K."/>
            <person name="Maclean D.J."/>
            <person name="Ospina-Giraldo M.D."/>
            <person name="Morris P.F."/>
            <person name="Phuntumart V."/>
            <person name="Putnam N.H."/>
            <person name="Rash S."/>
            <person name="Rose J.K."/>
            <person name="Sakihama Y."/>
            <person name="Salamov A.A."/>
            <person name="Savidor A."/>
            <person name="Scheuring C.F."/>
            <person name="Smith B.M."/>
            <person name="Sobral B.W."/>
            <person name="Terry A."/>
            <person name="Torto-Alalibo T.A."/>
            <person name="Win J."/>
            <person name="Xu Z."/>
            <person name="Zhang H."/>
            <person name="Grigoriev I.V."/>
            <person name="Rokhsar D.S."/>
            <person name="Boore J.L."/>
        </authorList>
    </citation>
    <scope>NUCLEOTIDE SEQUENCE [LARGE SCALE GENOMIC DNA]</scope>
    <source>
        <strain evidence="3 4">P6497</strain>
    </source>
</reference>
<dbReference type="SMR" id="G5AHA7"/>
<feature type="coiled-coil region" evidence="1">
    <location>
        <begin position="38"/>
        <end position="65"/>
    </location>
</feature>
<gene>
    <name evidence="3" type="ORF">PHYSODRAFT_342680</name>
</gene>
<dbReference type="Proteomes" id="UP000002640">
    <property type="component" value="Unassembled WGS sequence"/>
</dbReference>